<dbReference type="EMBL" id="CP000259">
    <property type="protein sequence ID" value="ABF32885.1"/>
    <property type="molecule type" value="Genomic_DNA"/>
</dbReference>
<protein>
    <submittedName>
        <fullName evidence="2">Phage encoded transcriptional regulator, ArpU family</fullName>
    </submittedName>
</protein>
<evidence type="ECO:0000313" key="2">
    <source>
        <dbReference type="EMBL" id="ABF32885.1"/>
    </source>
</evidence>
<organism evidence="2 3">
    <name type="scientific">Streptococcus pyogenes serotype M12 (strain MGAS9429)</name>
    <dbReference type="NCBI Taxonomy" id="370551"/>
    <lineage>
        <taxon>Bacteria</taxon>
        <taxon>Bacillati</taxon>
        <taxon>Bacillota</taxon>
        <taxon>Bacilli</taxon>
        <taxon>Lactobacillales</taxon>
        <taxon>Streptococcaceae</taxon>
        <taxon>Streptococcus</taxon>
    </lineage>
</organism>
<dbReference type="AlphaFoldDB" id="Q1JJT8"/>
<dbReference type="KEGG" id="spk:MGAS9429_Spy1698"/>
<dbReference type="HOGENOM" id="CLU_2865990_0_0_9"/>
<evidence type="ECO:0000313" key="3">
    <source>
        <dbReference type="Proteomes" id="UP000002433"/>
    </source>
</evidence>
<sequence length="64" mass="8036">MYNELYQFDIEYHSFRRKLLEISRECALEELDAIKTRDYVHWWNYHRIHSSLSYQTHMTLRNIA</sequence>
<evidence type="ECO:0000259" key="1">
    <source>
        <dbReference type="Pfam" id="PF13333"/>
    </source>
</evidence>
<accession>Q1JJT8</accession>
<reference evidence="2 3" key="1">
    <citation type="journal article" date="2006" name="Proc. Natl. Acad. Sci. U.S.A.">
        <title>Molecular genetic anatomy of inter- and intraserotype variation in the human bacterial pathogen group A Streptococcus.</title>
        <authorList>
            <person name="Beres S.B."/>
            <person name="Richter E.W."/>
            <person name="Nagiec M.J."/>
            <person name="Sumby P."/>
            <person name="Porcella S.F."/>
            <person name="DeLeo F.R."/>
            <person name="Musser J.M."/>
        </authorList>
    </citation>
    <scope>NUCLEOTIDE SEQUENCE [LARGE SCALE GENOMIC DNA]</scope>
    <source>
        <strain evidence="2 3">MGAS9429</strain>
    </source>
</reference>
<dbReference type="InterPro" id="IPR001584">
    <property type="entry name" value="Integrase_cat-core"/>
</dbReference>
<feature type="domain" description="Integrase catalytic" evidence="1">
    <location>
        <begin position="12"/>
        <end position="56"/>
    </location>
</feature>
<proteinExistence type="predicted"/>
<dbReference type="Proteomes" id="UP000002433">
    <property type="component" value="Chromosome"/>
</dbReference>
<dbReference type="Pfam" id="PF13333">
    <property type="entry name" value="rve_2"/>
    <property type="match status" value="1"/>
</dbReference>
<dbReference type="GO" id="GO:0015074">
    <property type="term" value="P:DNA integration"/>
    <property type="evidence" value="ECO:0007669"/>
    <property type="project" value="InterPro"/>
</dbReference>
<name>Q1JJT8_STRPC</name>
<gene>
    <name evidence="2" type="ordered locus">MGAS9429_Spy1698</name>
</gene>